<evidence type="ECO:0000313" key="4">
    <source>
        <dbReference type="Proteomes" id="UP000306050"/>
    </source>
</evidence>
<dbReference type="InterPro" id="IPR033932">
    <property type="entry name" value="YtcJ-like"/>
</dbReference>
<feature type="region of interest" description="Disordered" evidence="1">
    <location>
        <begin position="573"/>
        <end position="594"/>
    </location>
</feature>
<dbReference type="InterPro" id="IPR013108">
    <property type="entry name" value="Amidohydro_3"/>
</dbReference>
<dbReference type="OrthoDB" id="3501663at2759"/>
<evidence type="ECO:0000256" key="1">
    <source>
        <dbReference type="SAM" id="MobiDB-lite"/>
    </source>
</evidence>
<dbReference type="GeneID" id="40728557"/>
<evidence type="ECO:0000259" key="2">
    <source>
        <dbReference type="Pfam" id="PF07969"/>
    </source>
</evidence>
<dbReference type="GO" id="GO:0016810">
    <property type="term" value="F:hydrolase activity, acting on carbon-nitrogen (but not peptide) bonds"/>
    <property type="evidence" value="ECO:0007669"/>
    <property type="project" value="InterPro"/>
</dbReference>
<evidence type="ECO:0000313" key="3">
    <source>
        <dbReference type="EMBL" id="TKY85500.1"/>
    </source>
</evidence>
<protein>
    <recommendedName>
        <fullName evidence="2">Amidohydrolase 3 domain-containing protein</fullName>
    </recommendedName>
</protein>
<dbReference type="Gene3D" id="3.20.20.140">
    <property type="entry name" value="Metal-dependent hydrolases"/>
    <property type="match status" value="1"/>
</dbReference>
<dbReference type="Proteomes" id="UP000306050">
    <property type="component" value="Chromosome SGRAM_7"/>
</dbReference>
<dbReference type="InterPro" id="IPR011059">
    <property type="entry name" value="Metal-dep_hydrolase_composite"/>
</dbReference>
<comment type="caution">
    <text evidence="3">The sequence shown here is derived from an EMBL/GenBank/DDBJ whole genome shotgun (WGS) entry which is preliminary data.</text>
</comment>
<dbReference type="RefSeq" id="XP_029737485.1">
    <property type="nucleotide sequence ID" value="XM_029886254.1"/>
</dbReference>
<reference evidence="3 4" key="1">
    <citation type="submission" date="2019-05" db="EMBL/GenBank/DDBJ databases">
        <title>Sporisorium graminicola CBS 10092 draft sequencing and annotation.</title>
        <authorList>
            <person name="Solano-Gonzalez S."/>
            <person name="Caddick M.X."/>
            <person name="Darby A."/>
        </authorList>
    </citation>
    <scope>NUCLEOTIDE SEQUENCE [LARGE SCALE GENOMIC DNA]</scope>
    <source>
        <strain evidence="3 4">CBS 10092</strain>
    </source>
</reference>
<name>A0A4U7KMK9_9BASI</name>
<dbReference type="AlphaFoldDB" id="A0A4U7KMK9"/>
<dbReference type="Gene3D" id="3.10.310.70">
    <property type="match status" value="1"/>
</dbReference>
<dbReference type="Pfam" id="PF07969">
    <property type="entry name" value="Amidohydro_3"/>
    <property type="match status" value="1"/>
</dbReference>
<dbReference type="InterPro" id="IPR032466">
    <property type="entry name" value="Metal_Hydrolase"/>
</dbReference>
<sequence length="594" mass="65070">MTTRLFKNALFFTAQAQELEPASLLKQDYTDTQAIANRFAQCIVVQSGKLAYVGDVASIPAELKQQAQQVDLGGDKLVVPGFIDGHTHMLNFGQSLDKVDVGKCKNLEQIQQMIKQAAEANPDAPRILASVWMQNSTDGRALASWLDEVVPDRPVYIEAFDLHSHWCNTAALNELGITDDTPDPEGGEIVRDPATGKASGLLLEMANILFVWPKLANLATKEEQDTSFMRACESYHQSGFTGGIDMAMDPLSLDCALRVKAKLKGKLPIRIAAHWLVRPDQDVDACIAQVKYAHELSQKHDDEWFRIVGIKIVCDGVIDSCTAALKEPYYNKTNAELMWPLPLLSSVVQCADSLDLQVAIHAIGDLAVHTAVEAIATLGEKLAEKGLSIRDRRHRIEHLELTDPKDVEKLGRLGITASIQGVHCDPSIMDNWCRMLGDEPNQGRCSRAFAFREFFESGAPIALGSDAPTAHHWILPNLYTAVTRRSGREPELTSRTTPQFALPLATAVAAATYGAAHSCRAESWAGTLERGKSADFVVLDTDIFKEHGTGDKEQTILKTKILQTWLQGEKVFDSSGSSKDQVIESKTNGGCAVL</sequence>
<dbReference type="CDD" id="cd01300">
    <property type="entry name" value="YtcJ_like"/>
    <property type="match status" value="1"/>
</dbReference>
<dbReference type="SUPFAM" id="SSF51338">
    <property type="entry name" value="Composite domain of metallo-dependent hydrolases"/>
    <property type="match status" value="1"/>
</dbReference>
<proteinExistence type="predicted"/>
<organism evidence="3 4">
    <name type="scientific">Sporisorium graminicola</name>
    <dbReference type="NCBI Taxonomy" id="280036"/>
    <lineage>
        <taxon>Eukaryota</taxon>
        <taxon>Fungi</taxon>
        <taxon>Dikarya</taxon>
        <taxon>Basidiomycota</taxon>
        <taxon>Ustilaginomycotina</taxon>
        <taxon>Ustilaginomycetes</taxon>
        <taxon>Ustilaginales</taxon>
        <taxon>Ustilaginaceae</taxon>
        <taxon>Sporisorium</taxon>
    </lineage>
</organism>
<keyword evidence="4" id="KW-1185">Reference proteome</keyword>
<dbReference type="PANTHER" id="PTHR22642">
    <property type="entry name" value="IMIDAZOLONEPROPIONASE"/>
    <property type="match status" value="1"/>
</dbReference>
<dbReference type="EMBL" id="SRRM01000020">
    <property type="protein sequence ID" value="TKY85500.1"/>
    <property type="molecule type" value="Genomic_DNA"/>
</dbReference>
<accession>A0A4U7KMK9</accession>
<feature type="domain" description="Amidohydrolase 3" evidence="2">
    <location>
        <begin position="70"/>
        <end position="572"/>
    </location>
</feature>
<dbReference type="KEGG" id="sgra:EX895_005662"/>
<feature type="compositionally biased region" description="Polar residues" evidence="1">
    <location>
        <begin position="574"/>
        <end position="588"/>
    </location>
</feature>
<gene>
    <name evidence="3" type="ORF">EX895_005662</name>
</gene>
<dbReference type="PANTHER" id="PTHR22642:SF20">
    <property type="entry name" value="AMIDOHYDROLASE 3 DOMAIN-CONTAINING PROTEIN"/>
    <property type="match status" value="1"/>
</dbReference>
<dbReference type="Gene3D" id="2.30.40.10">
    <property type="entry name" value="Urease, subunit C, domain 1"/>
    <property type="match status" value="1"/>
</dbReference>
<dbReference type="SUPFAM" id="SSF51556">
    <property type="entry name" value="Metallo-dependent hydrolases"/>
    <property type="match status" value="1"/>
</dbReference>